<evidence type="ECO:0000256" key="1">
    <source>
        <dbReference type="ARBA" id="ARBA00011073"/>
    </source>
</evidence>
<accession>A0A366HSI3</accession>
<dbReference type="AlphaFoldDB" id="A0A366HSI3"/>
<evidence type="ECO:0000313" key="7">
    <source>
        <dbReference type="EMBL" id="RBP47241.1"/>
    </source>
</evidence>
<comment type="similarity">
    <text evidence="1 5">Belongs to the peptidase S8 family.</text>
</comment>
<feature type="active site" description="Charge relay system" evidence="5">
    <location>
        <position position="56"/>
    </location>
</feature>
<name>A0A366HSI3_9BACT</name>
<gene>
    <name evidence="7" type="ORF">DES53_10138</name>
</gene>
<dbReference type="InterPro" id="IPR023827">
    <property type="entry name" value="Peptidase_S8_Asp-AS"/>
</dbReference>
<dbReference type="PANTHER" id="PTHR43806:SF11">
    <property type="entry name" value="CEREVISIN-RELATED"/>
    <property type="match status" value="1"/>
</dbReference>
<dbReference type="InterPro" id="IPR036852">
    <property type="entry name" value="Peptidase_S8/S53_dom_sf"/>
</dbReference>
<dbReference type="Proteomes" id="UP000253426">
    <property type="component" value="Unassembled WGS sequence"/>
</dbReference>
<evidence type="ECO:0000256" key="4">
    <source>
        <dbReference type="ARBA" id="ARBA00022825"/>
    </source>
</evidence>
<comment type="caution">
    <text evidence="7">The sequence shown here is derived from an EMBL/GenBank/DDBJ whole genome shotgun (WGS) entry which is preliminary data.</text>
</comment>
<feature type="active site" description="Charge relay system" evidence="5">
    <location>
        <position position="15"/>
    </location>
</feature>
<dbReference type="Gene3D" id="3.40.50.200">
    <property type="entry name" value="Peptidase S8/S53 domain"/>
    <property type="match status" value="1"/>
</dbReference>
<evidence type="ECO:0000256" key="5">
    <source>
        <dbReference type="PROSITE-ProRule" id="PRU01240"/>
    </source>
</evidence>
<dbReference type="Pfam" id="PF00082">
    <property type="entry name" value="Peptidase_S8"/>
    <property type="match status" value="1"/>
</dbReference>
<evidence type="ECO:0000259" key="6">
    <source>
        <dbReference type="Pfam" id="PF00082"/>
    </source>
</evidence>
<keyword evidence="2 5" id="KW-0645">Protease</keyword>
<protein>
    <submittedName>
        <fullName evidence="7">Subtilase family protein</fullName>
    </submittedName>
</protein>
<dbReference type="EMBL" id="QNRR01000001">
    <property type="protein sequence ID" value="RBP47241.1"/>
    <property type="molecule type" value="Genomic_DNA"/>
</dbReference>
<dbReference type="InterPro" id="IPR050131">
    <property type="entry name" value="Peptidase_S8_subtilisin-like"/>
</dbReference>
<dbReference type="PANTHER" id="PTHR43806">
    <property type="entry name" value="PEPTIDASE S8"/>
    <property type="match status" value="1"/>
</dbReference>
<evidence type="ECO:0000313" key="8">
    <source>
        <dbReference type="Proteomes" id="UP000253426"/>
    </source>
</evidence>
<dbReference type="SUPFAM" id="SSF52743">
    <property type="entry name" value="Subtilisin-like"/>
    <property type="match status" value="1"/>
</dbReference>
<dbReference type="PROSITE" id="PS51892">
    <property type="entry name" value="SUBTILASE"/>
    <property type="match status" value="1"/>
</dbReference>
<dbReference type="InterPro" id="IPR000209">
    <property type="entry name" value="Peptidase_S8/S53_dom"/>
</dbReference>
<dbReference type="InterPro" id="IPR015500">
    <property type="entry name" value="Peptidase_S8_subtilisin-rel"/>
</dbReference>
<sequence length="257" mass="28086">MRNGRGRGIRVAVLDSGVEWDHPDLKDVKIADDLCMEESMGILEAQPGNRTDLFGHGTAVASIIHEMAPEAEIGSFRVLDAKNQSQSEMICFGARLALERGYHILNCSFGARLKSQILMFKDWVDDAYLAGIHVVAACNNDDFRKPEWPGDFTSVITVNMLDTPQRDMIFRNPPGTLVEFAALGVQVNVPWKGGIRREATGSSFAAPRAAGLLARILSVFPHTSPLQAKSLLQQIASGLPDRKRLRLPTLASQPAPA</sequence>
<keyword evidence="3 5" id="KW-0378">Hydrolase</keyword>
<proteinExistence type="inferred from homology"/>
<keyword evidence="8" id="KW-1185">Reference proteome</keyword>
<keyword evidence="4 5" id="KW-0720">Serine protease</keyword>
<dbReference type="PROSITE" id="PS00136">
    <property type="entry name" value="SUBTILASE_ASP"/>
    <property type="match status" value="1"/>
</dbReference>
<evidence type="ECO:0000256" key="2">
    <source>
        <dbReference type="ARBA" id="ARBA00022670"/>
    </source>
</evidence>
<organism evidence="7 8">
    <name type="scientific">Roseimicrobium gellanilyticum</name>
    <dbReference type="NCBI Taxonomy" id="748857"/>
    <lineage>
        <taxon>Bacteria</taxon>
        <taxon>Pseudomonadati</taxon>
        <taxon>Verrucomicrobiota</taxon>
        <taxon>Verrucomicrobiia</taxon>
        <taxon>Verrucomicrobiales</taxon>
        <taxon>Verrucomicrobiaceae</taxon>
        <taxon>Roseimicrobium</taxon>
    </lineage>
</organism>
<dbReference type="GO" id="GO:0006508">
    <property type="term" value="P:proteolysis"/>
    <property type="evidence" value="ECO:0007669"/>
    <property type="project" value="UniProtKB-KW"/>
</dbReference>
<evidence type="ECO:0000256" key="3">
    <source>
        <dbReference type="ARBA" id="ARBA00022801"/>
    </source>
</evidence>
<feature type="domain" description="Peptidase S8/S53" evidence="6">
    <location>
        <begin position="6"/>
        <end position="236"/>
    </location>
</feature>
<reference evidence="7 8" key="1">
    <citation type="submission" date="2018-06" db="EMBL/GenBank/DDBJ databases">
        <title>Genomic Encyclopedia of Type Strains, Phase IV (KMG-IV): sequencing the most valuable type-strain genomes for metagenomic binning, comparative biology and taxonomic classification.</title>
        <authorList>
            <person name="Goeker M."/>
        </authorList>
    </citation>
    <scope>NUCLEOTIDE SEQUENCE [LARGE SCALE GENOMIC DNA]</scope>
    <source>
        <strain evidence="7 8">DSM 25532</strain>
    </source>
</reference>
<feature type="active site" description="Charge relay system" evidence="5">
    <location>
        <position position="203"/>
    </location>
</feature>
<dbReference type="GO" id="GO:0004252">
    <property type="term" value="F:serine-type endopeptidase activity"/>
    <property type="evidence" value="ECO:0007669"/>
    <property type="project" value="UniProtKB-UniRule"/>
</dbReference>
<dbReference type="PRINTS" id="PR00723">
    <property type="entry name" value="SUBTILISIN"/>
</dbReference>